<feature type="domain" description="Calcineurin-like phosphoesterase" evidence="2">
    <location>
        <begin position="108"/>
        <end position="329"/>
    </location>
</feature>
<gene>
    <name evidence="4" type="ORF">ACFSJE_02465</name>
</gene>
<feature type="chain" id="PRO_5046126268" evidence="1">
    <location>
        <begin position="19"/>
        <end position="388"/>
    </location>
</feature>
<feature type="signal peptide" evidence="1">
    <location>
        <begin position="1"/>
        <end position="18"/>
    </location>
</feature>
<name>A0ABW4XU01_9FLAO</name>
<dbReference type="SUPFAM" id="SSF117074">
    <property type="entry name" value="Hypothetical protein PA1324"/>
    <property type="match status" value="1"/>
</dbReference>
<dbReference type="InterPro" id="IPR032285">
    <property type="entry name" value="Metallophos_N"/>
</dbReference>
<dbReference type="RefSeq" id="WP_379829394.1">
    <property type="nucleotide sequence ID" value="NZ_JBHUHU010000001.1"/>
</dbReference>
<evidence type="ECO:0000256" key="1">
    <source>
        <dbReference type="SAM" id="SignalP"/>
    </source>
</evidence>
<evidence type="ECO:0000313" key="4">
    <source>
        <dbReference type="EMBL" id="MFD2098619.1"/>
    </source>
</evidence>
<dbReference type="Pfam" id="PF00149">
    <property type="entry name" value="Metallophos"/>
    <property type="match status" value="1"/>
</dbReference>
<dbReference type="InterPro" id="IPR004843">
    <property type="entry name" value="Calcineurin-like_PHP"/>
</dbReference>
<dbReference type="EMBL" id="JBHUHU010000001">
    <property type="protein sequence ID" value="MFD2098619.1"/>
    <property type="molecule type" value="Genomic_DNA"/>
</dbReference>
<keyword evidence="1" id="KW-0732">Signal</keyword>
<sequence length="388" mass="44032">MKAFFTLLTLCVSFTAFSQNTTITGVVFEDSNGNGIKDSMEKGIEGVVVSDQLNTITTNGDGVYELISTSELPYVFVSQPTGFSGTLYQPKASKVIFPLSRTKDQKNFRFIHASDTHVDSLNLPRMARFRELVDSIGVDFVIVTGDLIRDALRVNEETASNYYKMFLQEIGKLKVPVYSVVGNHELFGIERDKSLVSSEHPLYAKKMYRHFLGPDYYSFNYGGIHFVAIDGVDYQNLYYYGGVDSLQLKWLENDLKSLPKETPVVTFNHIPFVSPGFSFQDYDNHIFYGPQLLEQDGKLEHRHIVYNFEEVKKRIGSHPYPLALSGHYHSAQEGKIMGTDTKFVQTSAITRPDEYEYNGFKMKSGFTVYEVKDGQIFSSKFIPLNLPD</sequence>
<dbReference type="InterPro" id="IPR029052">
    <property type="entry name" value="Metallo-depent_PP-like"/>
</dbReference>
<accession>A0ABW4XU01</accession>
<evidence type="ECO:0000259" key="2">
    <source>
        <dbReference type="Pfam" id="PF00149"/>
    </source>
</evidence>
<feature type="domain" description="Calcineurin-like phosphoesterase N-terminal" evidence="3">
    <location>
        <begin position="39"/>
        <end position="87"/>
    </location>
</feature>
<proteinExistence type="predicted"/>
<dbReference type="Gene3D" id="3.60.21.10">
    <property type="match status" value="1"/>
</dbReference>
<keyword evidence="5" id="KW-1185">Reference proteome</keyword>
<comment type="caution">
    <text evidence="4">The sequence shown here is derived from an EMBL/GenBank/DDBJ whole genome shotgun (WGS) entry which is preliminary data.</text>
</comment>
<dbReference type="InterPro" id="IPR051918">
    <property type="entry name" value="STPP_CPPED1"/>
</dbReference>
<dbReference type="PANTHER" id="PTHR43143">
    <property type="entry name" value="METALLOPHOSPHOESTERASE, CALCINEURIN SUPERFAMILY"/>
    <property type="match status" value="1"/>
</dbReference>
<dbReference type="Pfam" id="PF16371">
    <property type="entry name" value="MetallophosN"/>
    <property type="match status" value="1"/>
</dbReference>
<dbReference type="SUPFAM" id="SSF56300">
    <property type="entry name" value="Metallo-dependent phosphatases"/>
    <property type="match status" value="1"/>
</dbReference>
<protein>
    <submittedName>
        <fullName evidence="4">Metallophosphoesterase</fullName>
    </submittedName>
</protein>
<evidence type="ECO:0000259" key="3">
    <source>
        <dbReference type="Pfam" id="PF16371"/>
    </source>
</evidence>
<evidence type="ECO:0000313" key="5">
    <source>
        <dbReference type="Proteomes" id="UP001597342"/>
    </source>
</evidence>
<reference evidence="5" key="1">
    <citation type="journal article" date="2019" name="Int. J. Syst. Evol. Microbiol.">
        <title>The Global Catalogue of Microorganisms (GCM) 10K type strain sequencing project: providing services to taxonomists for standard genome sequencing and annotation.</title>
        <authorList>
            <consortium name="The Broad Institute Genomics Platform"/>
            <consortium name="The Broad Institute Genome Sequencing Center for Infectious Disease"/>
            <person name="Wu L."/>
            <person name="Ma J."/>
        </authorList>
    </citation>
    <scope>NUCLEOTIDE SEQUENCE [LARGE SCALE GENOMIC DNA]</scope>
    <source>
        <strain evidence="5">JCM 3389</strain>
    </source>
</reference>
<dbReference type="PANTHER" id="PTHR43143:SF1">
    <property type="entry name" value="SERINE_THREONINE-PROTEIN PHOSPHATASE CPPED1"/>
    <property type="match status" value="1"/>
</dbReference>
<dbReference type="Proteomes" id="UP001597342">
    <property type="component" value="Unassembled WGS sequence"/>
</dbReference>
<organism evidence="4 5">
    <name type="scientific">Flagellimonas iocasae</name>
    <dbReference type="NCBI Taxonomy" id="2055905"/>
    <lineage>
        <taxon>Bacteria</taxon>
        <taxon>Pseudomonadati</taxon>
        <taxon>Bacteroidota</taxon>
        <taxon>Flavobacteriia</taxon>
        <taxon>Flavobacteriales</taxon>
        <taxon>Flavobacteriaceae</taxon>
        <taxon>Flagellimonas</taxon>
    </lineage>
</organism>